<name>A0ABW4XGD8_9ACTN</name>
<dbReference type="InterPro" id="IPR036513">
    <property type="entry name" value="STAS_dom_sf"/>
</dbReference>
<gene>
    <name evidence="2" type="ORF">ACFSHS_21380</name>
</gene>
<dbReference type="EMBL" id="JBHUHP010000030">
    <property type="protein sequence ID" value="MFD2094127.1"/>
    <property type="molecule type" value="Genomic_DNA"/>
</dbReference>
<evidence type="ECO:0000313" key="3">
    <source>
        <dbReference type="Proteomes" id="UP001597402"/>
    </source>
</evidence>
<dbReference type="Gene3D" id="3.30.750.24">
    <property type="entry name" value="STAS domain"/>
    <property type="match status" value="1"/>
</dbReference>
<keyword evidence="3" id="KW-1185">Reference proteome</keyword>
<dbReference type="RefSeq" id="WP_376880618.1">
    <property type="nucleotide sequence ID" value="NZ_JBHUHP010000030.1"/>
</dbReference>
<accession>A0ABW4XGD8</accession>
<evidence type="ECO:0000313" key="2">
    <source>
        <dbReference type="EMBL" id="MFD2094127.1"/>
    </source>
</evidence>
<evidence type="ECO:0000256" key="1">
    <source>
        <dbReference type="SAM" id="MobiDB-lite"/>
    </source>
</evidence>
<comment type="caution">
    <text evidence="2">The sequence shown here is derived from an EMBL/GenBank/DDBJ whole genome shotgun (WGS) entry which is preliminary data.</text>
</comment>
<organism evidence="2 3">
    <name type="scientific">Blastococcus deserti</name>
    <dbReference type="NCBI Taxonomy" id="2259033"/>
    <lineage>
        <taxon>Bacteria</taxon>
        <taxon>Bacillati</taxon>
        <taxon>Actinomycetota</taxon>
        <taxon>Actinomycetes</taxon>
        <taxon>Geodermatophilales</taxon>
        <taxon>Geodermatophilaceae</taxon>
        <taxon>Blastococcus</taxon>
    </lineage>
</organism>
<dbReference type="CDD" id="cd07043">
    <property type="entry name" value="STAS_anti-anti-sigma_factors"/>
    <property type="match status" value="1"/>
</dbReference>
<sequence length="129" mass="13655">MDADQALQPPAGVITIEREGADRRVLCLRGDVDTAVATRFTSSQRRERVPVDAIDAGGVTFICSSGIALMLLWAEASVAAGRRPVLRAASHQVDRALRLAGIDGVFPRPEPDDGAPPSPRSAEGEPERG</sequence>
<dbReference type="Proteomes" id="UP001597402">
    <property type="component" value="Unassembled WGS sequence"/>
</dbReference>
<proteinExistence type="predicted"/>
<feature type="region of interest" description="Disordered" evidence="1">
    <location>
        <begin position="102"/>
        <end position="129"/>
    </location>
</feature>
<protein>
    <submittedName>
        <fullName evidence="2">STAS domain-containing protein</fullName>
    </submittedName>
</protein>
<dbReference type="SUPFAM" id="SSF52091">
    <property type="entry name" value="SpoIIaa-like"/>
    <property type="match status" value="1"/>
</dbReference>
<reference evidence="3" key="1">
    <citation type="journal article" date="2019" name="Int. J. Syst. Evol. Microbiol.">
        <title>The Global Catalogue of Microorganisms (GCM) 10K type strain sequencing project: providing services to taxonomists for standard genome sequencing and annotation.</title>
        <authorList>
            <consortium name="The Broad Institute Genomics Platform"/>
            <consortium name="The Broad Institute Genome Sequencing Center for Infectious Disease"/>
            <person name="Wu L."/>
            <person name="Ma J."/>
        </authorList>
    </citation>
    <scope>NUCLEOTIDE SEQUENCE [LARGE SCALE GENOMIC DNA]</scope>
    <source>
        <strain evidence="3">JCM 3338</strain>
    </source>
</reference>